<comment type="caution">
    <text evidence="2">The sequence shown here is derived from an EMBL/GenBank/DDBJ whole genome shotgun (WGS) entry which is preliminary data.</text>
</comment>
<dbReference type="AlphaFoldDB" id="A0A2W2B0L7"/>
<gene>
    <name evidence="2" type="ORF">DN068_05535</name>
</gene>
<sequence>MVFYRNGYVFILSLFQGDTVFTGHVNKLLLLGYYLLNIGYAFLSIQMWNVIGTVQYLVSELTMRVGGLMILLALMHYFNMTVLYILSHSKNKIFHHE</sequence>
<keyword evidence="3" id="KW-1185">Reference proteome</keyword>
<dbReference type="Proteomes" id="UP000248745">
    <property type="component" value="Unassembled WGS sequence"/>
</dbReference>
<reference evidence="2 3" key="1">
    <citation type="submission" date="2018-06" db="EMBL/GenBank/DDBJ databases">
        <title>Mucibacter soli gen. nov., sp. nov., a new member of the family Chitinophagaceae producing mucin.</title>
        <authorList>
            <person name="Kim M.-K."/>
            <person name="Park S."/>
            <person name="Kim T.-S."/>
            <person name="Joung Y."/>
            <person name="Han J.-H."/>
            <person name="Kim S.B."/>
        </authorList>
    </citation>
    <scope>NUCLEOTIDE SEQUENCE [LARGE SCALE GENOMIC DNA]</scope>
    <source>
        <strain evidence="2 3">R1-15</strain>
    </source>
</reference>
<keyword evidence="1" id="KW-1133">Transmembrane helix</keyword>
<feature type="transmembrane region" description="Helical" evidence="1">
    <location>
        <begin position="68"/>
        <end position="86"/>
    </location>
</feature>
<dbReference type="EMBL" id="QKTW01000009">
    <property type="protein sequence ID" value="PZF73804.1"/>
    <property type="molecule type" value="Genomic_DNA"/>
</dbReference>
<keyword evidence="1" id="KW-0472">Membrane</keyword>
<proteinExistence type="predicted"/>
<protein>
    <submittedName>
        <fullName evidence="2">Uncharacterized protein</fullName>
    </submittedName>
</protein>
<accession>A0A2W2B0L7</accession>
<evidence type="ECO:0000313" key="2">
    <source>
        <dbReference type="EMBL" id="PZF73804.1"/>
    </source>
</evidence>
<evidence type="ECO:0000313" key="3">
    <source>
        <dbReference type="Proteomes" id="UP000248745"/>
    </source>
</evidence>
<feature type="transmembrane region" description="Helical" evidence="1">
    <location>
        <begin position="28"/>
        <end position="48"/>
    </location>
</feature>
<evidence type="ECO:0000256" key="1">
    <source>
        <dbReference type="SAM" id="Phobius"/>
    </source>
</evidence>
<name>A0A2W2B0L7_9BACT</name>
<organism evidence="2 3">
    <name type="scientific">Taibaiella soli</name>
    <dbReference type="NCBI Taxonomy" id="1649169"/>
    <lineage>
        <taxon>Bacteria</taxon>
        <taxon>Pseudomonadati</taxon>
        <taxon>Bacteroidota</taxon>
        <taxon>Chitinophagia</taxon>
        <taxon>Chitinophagales</taxon>
        <taxon>Chitinophagaceae</taxon>
        <taxon>Taibaiella</taxon>
    </lineage>
</organism>
<keyword evidence="1" id="KW-0812">Transmembrane</keyword>